<reference evidence="1" key="1">
    <citation type="journal article" date="2022" name="bioRxiv">
        <title>Population genetic analysis of Ophidiomyces ophidiicola, the causative agent of snake fungal disease, indicates recent introductions to the USA.</title>
        <authorList>
            <person name="Ladner J.T."/>
            <person name="Palmer J.M."/>
            <person name="Ettinger C.L."/>
            <person name="Stajich J.E."/>
            <person name="Farrell T.M."/>
            <person name="Glorioso B.M."/>
            <person name="Lawson B."/>
            <person name="Price S.J."/>
            <person name="Stengle A.G."/>
            <person name="Grear D.A."/>
            <person name="Lorch J.M."/>
        </authorList>
    </citation>
    <scope>NUCLEOTIDE SEQUENCE</scope>
    <source>
        <strain evidence="1">NWHC 24266-5</strain>
    </source>
</reference>
<evidence type="ECO:0000313" key="1">
    <source>
        <dbReference type="EMBL" id="KAI2382694.1"/>
    </source>
</evidence>
<comment type="caution">
    <text evidence="1">The sequence shown here is derived from an EMBL/GenBank/DDBJ whole genome shotgun (WGS) entry which is preliminary data.</text>
</comment>
<protein>
    <submittedName>
        <fullName evidence="1">Uncharacterized protein</fullName>
    </submittedName>
</protein>
<sequence>MTDIPPRPCLTTPFPSKSHVPFSHIIQATWASLVTLILGSAFILIIAFTTNNKPTTTGIWVSNAPVFISLGGIIIKGSLGALLGVALYQHLWSLLAVPDANGGHQNDGLKLKEVESLHLASRLAVGMLVAPSARVGWFLGFAGLLCTGVVVPVLQAGVKVVTRVEMTPTDVSIPHAQLDYRMATTGTALNSPEGARPNVKRSAITAVFGETVGYSYTKQNVSGKATFGEISYTDIECNVVITAGTVPLASSTEYYYNFTHTFTEPIKNGSIITAYGSLNFRATLNNNTHYLVHSCVLHPATGKCSTTLAGGIGIMKDLRCKRSSWISPVPHEINGPSAGFVATAAAFISVFEGAAWSSTQGRPQENSTFIEASARWTNRTSYILSSDLISHMQRTLWHIPIGARPLDVPESEIGGGADPNGTVVMRVQDERNVLIMTMNYRILIPVVGIATLMGILSVTYLVIAPNRVLGRLMRDSLVHTLTVGGRWGPGIRGACILSLETLLRQVGQERYIYGVIDPASPSTAGTLGLKELGGAGPGPKHGDPLEGLYYGGR</sequence>
<organism evidence="1">
    <name type="scientific">Ophidiomyces ophidiicola</name>
    <dbReference type="NCBI Taxonomy" id="1387563"/>
    <lineage>
        <taxon>Eukaryota</taxon>
        <taxon>Fungi</taxon>
        <taxon>Dikarya</taxon>
        <taxon>Ascomycota</taxon>
        <taxon>Pezizomycotina</taxon>
        <taxon>Eurotiomycetes</taxon>
        <taxon>Eurotiomycetidae</taxon>
        <taxon>Onygenales</taxon>
        <taxon>Onygenaceae</taxon>
        <taxon>Ophidiomyces</taxon>
    </lineage>
</organism>
<name>A0ACB8UPS8_9EURO</name>
<proteinExistence type="predicted"/>
<dbReference type="EMBL" id="JALBCA010000112">
    <property type="protein sequence ID" value="KAI2382694.1"/>
    <property type="molecule type" value="Genomic_DNA"/>
</dbReference>
<accession>A0ACB8UPS8</accession>
<gene>
    <name evidence="1" type="ORF">LOY88_005790</name>
</gene>